<name>A0A0B1Q9L9_9HYPH</name>
<comment type="caution">
    <text evidence="3">The sequence shown here is derived from an EMBL/GenBank/DDBJ whole genome shotgun (WGS) entry which is preliminary data.</text>
</comment>
<reference evidence="3 4" key="1">
    <citation type="submission" date="2014-09" db="EMBL/GenBank/DDBJ databases">
        <title>Isolation and characterization of Aurantimonas altamirensis ON-56566 from clinical sample following a dog bite.</title>
        <authorList>
            <person name="Eshaghi A."/>
            <person name="Li A."/>
            <person name="Shahinas D."/>
            <person name="Bahn P."/>
            <person name="Kus J.V."/>
            <person name="Patel S.N."/>
        </authorList>
    </citation>
    <scope>NUCLEOTIDE SEQUENCE [LARGE SCALE GENOMIC DNA]</scope>
    <source>
        <strain evidence="3 4">ON-56566</strain>
    </source>
</reference>
<dbReference type="STRING" id="370622.LA66_02390"/>
<dbReference type="GO" id="GO:0016301">
    <property type="term" value="F:kinase activity"/>
    <property type="evidence" value="ECO:0007669"/>
    <property type="project" value="UniProtKB-KW"/>
</dbReference>
<evidence type="ECO:0000259" key="2">
    <source>
        <dbReference type="Pfam" id="PF00696"/>
    </source>
</evidence>
<proteinExistence type="predicted"/>
<evidence type="ECO:0000313" key="3">
    <source>
        <dbReference type="EMBL" id="KHJ55525.1"/>
    </source>
</evidence>
<dbReference type="SUPFAM" id="SSF53633">
    <property type="entry name" value="Carbamate kinase-like"/>
    <property type="match status" value="1"/>
</dbReference>
<dbReference type="EMBL" id="JRFJ01000001">
    <property type="protein sequence ID" value="KHJ55525.1"/>
    <property type="molecule type" value="Genomic_DNA"/>
</dbReference>
<dbReference type="Proteomes" id="UP000030826">
    <property type="component" value="Unassembled WGS sequence"/>
</dbReference>
<dbReference type="RefSeq" id="WP_039188446.1">
    <property type="nucleotide sequence ID" value="NZ_JAQRFV010000011.1"/>
</dbReference>
<organism evidence="3 4">
    <name type="scientific">Aureimonas altamirensis</name>
    <dbReference type="NCBI Taxonomy" id="370622"/>
    <lineage>
        <taxon>Bacteria</taxon>
        <taxon>Pseudomonadati</taxon>
        <taxon>Pseudomonadota</taxon>
        <taxon>Alphaproteobacteria</taxon>
        <taxon>Hyphomicrobiales</taxon>
        <taxon>Aurantimonadaceae</taxon>
        <taxon>Aureimonas</taxon>
    </lineage>
</organism>
<sequence length="216" mass="22710">MKDLLIVKVGGSSISSPDLKLWVASMEKASRPLVLVPGGGPFADVVRRFQPVIGFDDDAAHHMAILAMEQFGRALASLGDRLVAVASMEAIRRELDAGRIPVWMPAKLALRAGEIPRNWSVTSDSLAAWLAGQFSGCSLCLIKQLDMPEGSTLDAISAAGVVDSSFVKLLQPETSVYVAGPSDLTLAAKRLSGGGVPGRAIRRSTPPGSYAVEAAE</sequence>
<protein>
    <submittedName>
        <fullName evidence="3">Amino acid kinase</fullName>
    </submittedName>
</protein>
<accession>A0A0B1Q9L9</accession>
<feature type="domain" description="Aspartate/glutamate/uridylate kinase" evidence="2">
    <location>
        <begin position="4"/>
        <end position="142"/>
    </location>
</feature>
<keyword evidence="3" id="KW-0808">Transferase</keyword>
<dbReference type="InterPro" id="IPR001048">
    <property type="entry name" value="Asp/Glu/Uridylate_kinase"/>
</dbReference>
<dbReference type="OrthoDB" id="6683219at2"/>
<keyword evidence="3" id="KW-0418">Kinase</keyword>
<dbReference type="InterPro" id="IPR036393">
    <property type="entry name" value="AceGlu_kinase-like_sf"/>
</dbReference>
<dbReference type="Gene3D" id="3.40.1160.10">
    <property type="entry name" value="Acetylglutamate kinase-like"/>
    <property type="match status" value="1"/>
</dbReference>
<gene>
    <name evidence="3" type="ORF">LA66_02390</name>
</gene>
<feature type="region of interest" description="Disordered" evidence="1">
    <location>
        <begin position="197"/>
        <end position="216"/>
    </location>
</feature>
<evidence type="ECO:0000313" key="4">
    <source>
        <dbReference type="Proteomes" id="UP000030826"/>
    </source>
</evidence>
<dbReference type="AlphaFoldDB" id="A0A0B1Q9L9"/>
<evidence type="ECO:0000256" key="1">
    <source>
        <dbReference type="SAM" id="MobiDB-lite"/>
    </source>
</evidence>
<dbReference type="Pfam" id="PF00696">
    <property type="entry name" value="AA_kinase"/>
    <property type="match status" value="1"/>
</dbReference>